<dbReference type="FunFam" id="1.10.630.10:FF:000106">
    <property type="entry name" value="Cytochrome P450-DIT2"/>
    <property type="match status" value="1"/>
</dbReference>
<keyword evidence="6 7" id="KW-0349">Heme</keyword>
<dbReference type="PANTHER" id="PTHR24305:SF223">
    <property type="entry name" value="CYTOCHROME P450-DIT2"/>
    <property type="match status" value="1"/>
</dbReference>
<dbReference type="Pfam" id="PF00067">
    <property type="entry name" value="p450"/>
    <property type="match status" value="1"/>
</dbReference>
<dbReference type="GO" id="GO:0005506">
    <property type="term" value="F:iron ion binding"/>
    <property type="evidence" value="ECO:0007669"/>
    <property type="project" value="InterPro"/>
</dbReference>
<dbReference type="SUPFAM" id="SSF48264">
    <property type="entry name" value="Cytochrome P450"/>
    <property type="match status" value="1"/>
</dbReference>
<dbReference type="PANTHER" id="PTHR24305">
    <property type="entry name" value="CYTOCHROME P450"/>
    <property type="match status" value="1"/>
</dbReference>
<dbReference type="InterPro" id="IPR001128">
    <property type="entry name" value="Cyt_P450"/>
</dbReference>
<evidence type="ECO:0000256" key="5">
    <source>
        <dbReference type="ARBA" id="ARBA00023004"/>
    </source>
</evidence>
<dbReference type="PRINTS" id="PR00463">
    <property type="entry name" value="EP450I"/>
</dbReference>
<dbReference type="PRINTS" id="PR00385">
    <property type="entry name" value="P450"/>
</dbReference>
<evidence type="ECO:0000256" key="4">
    <source>
        <dbReference type="ARBA" id="ARBA00023002"/>
    </source>
</evidence>
<dbReference type="Proteomes" id="UP000184356">
    <property type="component" value="Unassembled WGS sequence"/>
</dbReference>
<evidence type="ECO:0008006" key="10">
    <source>
        <dbReference type="Google" id="ProtNLM"/>
    </source>
</evidence>
<dbReference type="AlphaFoldDB" id="A0A1L9TCH3"/>
<dbReference type="GO" id="GO:0044550">
    <property type="term" value="P:secondary metabolite biosynthetic process"/>
    <property type="evidence" value="ECO:0007669"/>
    <property type="project" value="UniProtKB-ARBA"/>
</dbReference>
<dbReference type="PROSITE" id="PS00086">
    <property type="entry name" value="CYTOCHROME_P450"/>
    <property type="match status" value="1"/>
</dbReference>
<gene>
    <name evidence="8" type="ORF">ASPSYDRAFT_70204</name>
</gene>
<dbReference type="VEuPathDB" id="FungiDB:ASPSYDRAFT_70204"/>
<evidence type="ECO:0000256" key="2">
    <source>
        <dbReference type="ARBA" id="ARBA00010617"/>
    </source>
</evidence>
<dbReference type="STRING" id="1036612.A0A1L9TCH3"/>
<evidence type="ECO:0000256" key="7">
    <source>
        <dbReference type="RuleBase" id="RU000461"/>
    </source>
</evidence>
<evidence type="ECO:0000313" key="9">
    <source>
        <dbReference type="Proteomes" id="UP000184356"/>
    </source>
</evidence>
<dbReference type="InterPro" id="IPR017972">
    <property type="entry name" value="Cyt_P450_CS"/>
</dbReference>
<dbReference type="InterPro" id="IPR050121">
    <property type="entry name" value="Cytochrome_P450_monoxygenase"/>
</dbReference>
<dbReference type="CDD" id="cd11070">
    <property type="entry name" value="CYP56-like"/>
    <property type="match status" value="1"/>
</dbReference>
<proteinExistence type="inferred from homology"/>
<protein>
    <recommendedName>
        <fullName evidence="10">Cytochrome P450</fullName>
    </recommendedName>
</protein>
<organism evidence="8 9">
    <name type="scientific">Aspergillus sydowii CBS 593.65</name>
    <dbReference type="NCBI Taxonomy" id="1036612"/>
    <lineage>
        <taxon>Eukaryota</taxon>
        <taxon>Fungi</taxon>
        <taxon>Dikarya</taxon>
        <taxon>Ascomycota</taxon>
        <taxon>Pezizomycotina</taxon>
        <taxon>Eurotiomycetes</taxon>
        <taxon>Eurotiomycetidae</taxon>
        <taxon>Eurotiales</taxon>
        <taxon>Aspergillaceae</taxon>
        <taxon>Aspergillus</taxon>
        <taxon>Aspergillus subgen. Nidulantes</taxon>
    </lineage>
</organism>
<name>A0A1L9TCH3_9EURO</name>
<dbReference type="GO" id="GO:0016705">
    <property type="term" value="F:oxidoreductase activity, acting on paired donors, with incorporation or reduction of molecular oxygen"/>
    <property type="evidence" value="ECO:0007669"/>
    <property type="project" value="InterPro"/>
</dbReference>
<keyword evidence="9" id="KW-1185">Reference proteome</keyword>
<dbReference type="RefSeq" id="XP_040700935.1">
    <property type="nucleotide sequence ID" value="XM_040850500.1"/>
</dbReference>
<keyword evidence="5 6" id="KW-0408">Iron</keyword>
<dbReference type="OrthoDB" id="1470350at2759"/>
<comment type="similarity">
    <text evidence="2 7">Belongs to the cytochrome P450 family.</text>
</comment>
<dbReference type="GO" id="GO:0004497">
    <property type="term" value="F:monooxygenase activity"/>
    <property type="evidence" value="ECO:0007669"/>
    <property type="project" value="UniProtKB-KW"/>
</dbReference>
<sequence length="501" mass="56696">MLLTVFLLLVGVVVILTAGLVHLFTPPRDFPKDIPTIPFYYTLLPLIQNNDQVDLYRKYLERPLTEYGAVKLFFGGRWNILVRKPEYIAEVFKHEDIYAKSGNQKKIPHGVLAEYTGDNIISAHGDNWRLYASIIKPGLQQDYDPAQIWGNSRLLVDLLLEQQTSGGSVVVNSLLQRYTLANLSEVLLGTSFETLQKPNAPLHAFQLRIKPKIFDPIFLNFPFLDHFNLPTRQEARRLVVQFTDELCTTVSRGHAACHGHGRDKEGVPKNLGCRLLSAYETSVLTERQLRHNMISTFLAGHENPQLLLISALFLLAEHRDVQERLRAEITSLDSSSEPIPQTLASLPLLNAVIYEVLRLYPPISQLINRQTNSPVLLGGKIPIPAGTYLGYNAYSTNRDMEFWGATADEFKPGRWGSHIDEINALFRRANAKGAFISFHGGRRACLGQKFAMLEARVALVALLGRVRWELDPEWPRMMTPAGPLYARNLRLRFYDVKTATK</sequence>
<keyword evidence="7" id="KW-0503">Monooxygenase</keyword>
<reference evidence="9" key="1">
    <citation type="journal article" date="2017" name="Genome Biol.">
        <title>Comparative genomics reveals high biological diversity and specific adaptations in the industrially and medically important fungal genus Aspergillus.</title>
        <authorList>
            <person name="de Vries R.P."/>
            <person name="Riley R."/>
            <person name="Wiebenga A."/>
            <person name="Aguilar-Osorio G."/>
            <person name="Amillis S."/>
            <person name="Uchima C.A."/>
            <person name="Anderluh G."/>
            <person name="Asadollahi M."/>
            <person name="Askin M."/>
            <person name="Barry K."/>
            <person name="Battaglia E."/>
            <person name="Bayram O."/>
            <person name="Benocci T."/>
            <person name="Braus-Stromeyer S.A."/>
            <person name="Caldana C."/>
            <person name="Canovas D."/>
            <person name="Cerqueira G.C."/>
            <person name="Chen F."/>
            <person name="Chen W."/>
            <person name="Choi C."/>
            <person name="Clum A."/>
            <person name="Dos Santos R.A."/>
            <person name="Damasio A.R."/>
            <person name="Diallinas G."/>
            <person name="Emri T."/>
            <person name="Fekete E."/>
            <person name="Flipphi M."/>
            <person name="Freyberg S."/>
            <person name="Gallo A."/>
            <person name="Gournas C."/>
            <person name="Habgood R."/>
            <person name="Hainaut M."/>
            <person name="Harispe M.L."/>
            <person name="Henrissat B."/>
            <person name="Hilden K.S."/>
            <person name="Hope R."/>
            <person name="Hossain A."/>
            <person name="Karabika E."/>
            <person name="Karaffa L."/>
            <person name="Karanyi Z."/>
            <person name="Krasevec N."/>
            <person name="Kuo A."/>
            <person name="Kusch H."/>
            <person name="LaButti K."/>
            <person name="Lagendijk E.L."/>
            <person name="Lapidus A."/>
            <person name="Levasseur A."/>
            <person name="Lindquist E."/>
            <person name="Lipzen A."/>
            <person name="Logrieco A.F."/>
            <person name="MacCabe A."/>
            <person name="Maekelae M.R."/>
            <person name="Malavazi I."/>
            <person name="Melin P."/>
            <person name="Meyer V."/>
            <person name="Mielnichuk N."/>
            <person name="Miskei M."/>
            <person name="Molnar A.P."/>
            <person name="Mule G."/>
            <person name="Ngan C.Y."/>
            <person name="Orejas M."/>
            <person name="Orosz E."/>
            <person name="Ouedraogo J.P."/>
            <person name="Overkamp K.M."/>
            <person name="Park H.-S."/>
            <person name="Perrone G."/>
            <person name="Piumi F."/>
            <person name="Punt P.J."/>
            <person name="Ram A.F."/>
            <person name="Ramon A."/>
            <person name="Rauscher S."/>
            <person name="Record E."/>
            <person name="Riano-Pachon D.M."/>
            <person name="Robert V."/>
            <person name="Roehrig J."/>
            <person name="Ruller R."/>
            <person name="Salamov A."/>
            <person name="Salih N.S."/>
            <person name="Samson R.A."/>
            <person name="Sandor E."/>
            <person name="Sanguinetti M."/>
            <person name="Schuetze T."/>
            <person name="Sepcic K."/>
            <person name="Shelest E."/>
            <person name="Sherlock G."/>
            <person name="Sophianopoulou V."/>
            <person name="Squina F.M."/>
            <person name="Sun H."/>
            <person name="Susca A."/>
            <person name="Todd R.B."/>
            <person name="Tsang A."/>
            <person name="Unkles S.E."/>
            <person name="van de Wiele N."/>
            <person name="van Rossen-Uffink D."/>
            <person name="Oliveira J.V."/>
            <person name="Vesth T.C."/>
            <person name="Visser J."/>
            <person name="Yu J.-H."/>
            <person name="Zhou M."/>
            <person name="Andersen M.R."/>
            <person name="Archer D.B."/>
            <person name="Baker S.E."/>
            <person name="Benoit I."/>
            <person name="Brakhage A.A."/>
            <person name="Braus G.H."/>
            <person name="Fischer R."/>
            <person name="Frisvad J.C."/>
            <person name="Goldman G.H."/>
            <person name="Houbraken J."/>
            <person name="Oakley B."/>
            <person name="Pocsi I."/>
            <person name="Scazzocchio C."/>
            <person name="Seiboth B."/>
            <person name="vanKuyk P.A."/>
            <person name="Wortman J."/>
            <person name="Dyer P.S."/>
            <person name="Grigoriev I.V."/>
        </authorList>
    </citation>
    <scope>NUCLEOTIDE SEQUENCE [LARGE SCALE GENOMIC DNA]</scope>
    <source>
        <strain evidence="9">CBS 593.65</strain>
    </source>
</reference>
<evidence type="ECO:0000256" key="1">
    <source>
        <dbReference type="ARBA" id="ARBA00001971"/>
    </source>
</evidence>
<evidence type="ECO:0000256" key="3">
    <source>
        <dbReference type="ARBA" id="ARBA00022723"/>
    </source>
</evidence>
<dbReference type="EMBL" id="KV878589">
    <property type="protein sequence ID" value="OJJ57129.1"/>
    <property type="molecule type" value="Genomic_DNA"/>
</dbReference>
<dbReference type="InterPro" id="IPR002401">
    <property type="entry name" value="Cyt_P450_E_grp-I"/>
</dbReference>
<comment type="cofactor">
    <cofactor evidence="1 6">
        <name>heme</name>
        <dbReference type="ChEBI" id="CHEBI:30413"/>
    </cofactor>
</comment>
<keyword evidence="3 6" id="KW-0479">Metal-binding</keyword>
<evidence type="ECO:0000313" key="8">
    <source>
        <dbReference type="EMBL" id="OJJ57129.1"/>
    </source>
</evidence>
<feature type="binding site" description="axial binding residue" evidence="6">
    <location>
        <position position="445"/>
    </location>
    <ligand>
        <name>heme</name>
        <dbReference type="ChEBI" id="CHEBI:30413"/>
    </ligand>
    <ligandPart>
        <name>Fe</name>
        <dbReference type="ChEBI" id="CHEBI:18248"/>
    </ligandPart>
</feature>
<dbReference type="GO" id="GO:0020037">
    <property type="term" value="F:heme binding"/>
    <property type="evidence" value="ECO:0007669"/>
    <property type="project" value="InterPro"/>
</dbReference>
<dbReference type="InterPro" id="IPR036396">
    <property type="entry name" value="Cyt_P450_sf"/>
</dbReference>
<accession>A0A1L9TCH3</accession>
<evidence type="ECO:0000256" key="6">
    <source>
        <dbReference type="PIRSR" id="PIRSR602401-1"/>
    </source>
</evidence>
<dbReference type="GeneID" id="63766573"/>
<keyword evidence="4 7" id="KW-0560">Oxidoreductase</keyword>
<dbReference type="Gene3D" id="1.10.630.10">
    <property type="entry name" value="Cytochrome P450"/>
    <property type="match status" value="1"/>
</dbReference>